<gene>
    <name evidence="1" type="ORF">BAY60_08295</name>
</gene>
<keyword evidence="2" id="KW-1185">Reference proteome</keyword>
<dbReference type="Proteomes" id="UP000249915">
    <property type="component" value="Unassembled WGS sequence"/>
</dbReference>
<proteinExistence type="predicted"/>
<evidence type="ECO:0000313" key="1">
    <source>
        <dbReference type="EMBL" id="PXY32815.1"/>
    </source>
</evidence>
<evidence type="ECO:0008006" key="3">
    <source>
        <dbReference type="Google" id="ProtNLM"/>
    </source>
</evidence>
<dbReference type="Gene3D" id="3.40.50.280">
    <property type="entry name" value="Cobalamin-binding domain"/>
    <property type="match status" value="1"/>
</dbReference>
<protein>
    <recommendedName>
        <fullName evidence="3">B12-binding domain-containing protein</fullName>
    </recommendedName>
</protein>
<evidence type="ECO:0000313" key="2">
    <source>
        <dbReference type="Proteomes" id="UP000249915"/>
    </source>
</evidence>
<name>A0A2V4BBP9_9PSEU</name>
<dbReference type="SUPFAM" id="SSF52242">
    <property type="entry name" value="Cobalamin (vitamin B12)-binding domain"/>
    <property type="match status" value="1"/>
</dbReference>
<organism evidence="1 2">
    <name type="scientific">Prauserella muralis</name>
    <dbReference type="NCBI Taxonomy" id="588067"/>
    <lineage>
        <taxon>Bacteria</taxon>
        <taxon>Bacillati</taxon>
        <taxon>Actinomycetota</taxon>
        <taxon>Actinomycetes</taxon>
        <taxon>Pseudonocardiales</taxon>
        <taxon>Pseudonocardiaceae</taxon>
        <taxon>Prauserella</taxon>
    </lineage>
</organism>
<dbReference type="GO" id="GO:0031419">
    <property type="term" value="F:cobalamin binding"/>
    <property type="evidence" value="ECO:0007669"/>
    <property type="project" value="InterPro"/>
</dbReference>
<reference evidence="1 2" key="1">
    <citation type="submission" date="2016-07" db="EMBL/GenBank/DDBJ databases">
        <title>Draft genome sequence of Prauserella muralis DSM 45305, isolated from a mould-covered wall in an indoor environment.</title>
        <authorList>
            <person name="Ruckert C."/>
            <person name="Albersmeier A."/>
            <person name="Jiang C.-L."/>
            <person name="Jiang Y."/>
            <person name="Kalinowski J."/>
            <person name="Schneider O."/>
            <person name="Winkler A."/>
            <person name="Zotchev S.B."/>
        </authorList>
    </citation>
    <scope>NUCLEOTIDE SEQUENCE [LARGE SCALE GENOMIC DNA]</scope>
    <source>
        <strain evidence="1 2">DSM 45305</strain>
    </source>
</reference>
<comment type="caution">
    <text evidence="1">The sequence shown here is derived from an EMBL/GenBank/DDBJ whole genome shotgun (WGS) entry which is preliminary data.</text>
</comment>
<dbReference type="GO" id="GO:0046872">
    <property type="term" value="F:metal ion binding"/>
    <property type="evidence" value="ECO:0007669"/>
    <property type="project" value="InterPro"/>
</dbReference>
<dbReference type="AlphaFoldDB" id="A0A2V4BBP9"/>
<accession>A0A2V4BBP9</accession>
<sequence length="108" mass="11090">MTRVVLAELDGAQPGALPLGRALRDTGAEVIHAGVLRTAAELRATVEQEDPDVVVAVVGSEPGHALATRVAGELPGVPLLTFPTDTDVHEWVAGSAICATDPSSQACR</sequence>
<dbReference type="InterPro" id="IPR036724">
    <property type="entry name" value="Cobalamin-bd_sf"/>
</dbReference>
<dbReference type="EMBL" id="MASW01000001">
    <property type="protein sequence ID" value="PXY32815.1"/>
    <property type="molecule type" value="Genomic_DNA"/>
</dbReference>